<dbReference type="EMBL" id="CP066007">
    <property type="protein sequence ID" value="QQB46196.1"/>
    <property type="molecule type" value="Genomic_DNA"/>
</dbReference>
<evidence type="ECO:0000313" key="5">
    <source>
        <dbReference type="Proteomes" id="UP000596145"/>
    </source>
</evidence>
<dbReference type="GeneID" id="92759533"/>
<accession>A0A7T4EF20</accession>
<evidence type="ECO:0000256" key="2">
    <source>
        <dbReference type="SAM" id="Phobius"/>
    </source>
</evidence>
<dbReference type="InterPro" id="IPR013491">
    <property type="entry name" value="Tape_meas_N"/>
</dbReference>
<feature type="transmembrane region" description="Helical" evidence="2">
    <location>
        <begin position="516"/>
        <end position="542"/>
    </location>
</feature>
<dbReference type="NCBIfam" id="TIGR02675">
    <property type="entry name" value="tape_meas_nterm"/>
    <property type="match status" value="1"/>
</dbReference>
<reference evidence="4 5" key="1">
    <citation type="submission" date="2020-12" db="EMBL/GenBank/DDBJ databases">
        <title>FDA dAtabase for Regulatory Grade micrObial Sequences (FDA-ARGOS): Supporting development and validation of Infectious Disease Dx tests.</title>
        <authorList>
            <person name="Sproer C."/>
            <person name="Gronow S."/>
            <person name="Severitt S."/>
            <person name="Schroder I."/>
            <person name="Tallon L."/>
            <person name="Sadzewicz L."/>
            <person name="Zhao X."/>
            <person name="Boylan J."/>
            <person name="Ott S."/>
            <person name="Bowen H."/>
            <person name="Vavikolanu K."/>
            <person name="Mehta A."/>
            <person name="Aluvathingal J."/>
            <person name="Nadendla S."/>
            <person name="Lowell S."/>
            <person name="Myers T."/>
            <person name="Yan Y."/>
            <person name="Sichtig H."/>
        </authorList>
    </citation>
    <scope>NUCLEOTIDE SEQUENCE [LARGE SCALE GENOMIC DNA]</scope>
    <source>
        <strain evidence="4 5">FDAARGOS_1053</strain>
    </source>
</reference>
<evidence type="ECO:0000259" key="3">
    <source>
        <dbReference type="Pfam" id="PF20155"/>
    </source>
</evidence>
<protein>
    <submittedName>
        <fullName evidence="4">Tape measure protein</fullName>
    </submittedName>
</protein>
<dbReference type="RefSeq" id="WP_084036410.1">
    <property type="nucleotide sequence ID" value="NZ_CP066007.1"/>
</dbReference>
<name>A0A7T4EF20_9CORY</name>
<sequence>MAVDLATAFIRIVPRTEGMQKSITAAFKDMGKLGETAGKDLSAGIDKTLASGVKGSGKPVGKELGKDIDTALQAAVKGAGSNAGKEVSTEFDKTASAGAEKAGQNFGLRFTGALKGLGFGTLAGVGMQAVQTLTGGMSNLVSEAVAASDATDKFKQTLNFAGLDTGAIDKATSAAQTYADQTVYELADIQNMTAQLAANGIQDYTGLAEAAGNLNAVAGGNAETFKSVGMVMSQTAGQGKLTTENWNQLSDAIPGASGRLQKALEEAGAYTGNFRDAMQKGEITADEFNDAVMKIGSEPVAVEAAESTSTFEGMIGNLQAALSGGLAEAFNQLKPYIETFVNGLTTAAETAIPMMTDALEAAINGTKDFIGFVQNIPTIMGDLAGWVEDNKNRILIAAAAISPVVVPIMMALAAQWTRAGIAATVSAAQQVAAWVSTQVQAVRAGAVMVLNLWKTGAGWIKAGAQAMLGAAKMAAAWIIAKGKAGLSLVASIAAVGAGWIKAGAQAMLGAAKMAAAWFVGLGPIAWVTTAVVAVGAALWAFFTKTETGRQMWASFTEFLGQCWEGIKQFFSDGWAKMQETFFSIGERVEEVKQFFSGLGESISSGWSAAVDGVSTKWGELTGALSSAWDSIQSVFATGWEALKAGFFSLWETSVSAVQTAWDNVANGLSLAWEMVKQAFQNAWDFINMVVFEPFKAAFSVVRAVFSGDTEGMKVAFTMFKVAIHNAIEAIKGRLNTLVDGFKQIPGKIRSAFANAGNWLLDAGKSIIRGLGDGIRAMGGHIADAIRAVVPDSLERFVPGLQFGGIIPAFARGGVLPSVPGVPRSQRDPILGWSTEKKQPVARVEPGEFIVNRDATRKNLPLLAAINSGVVLGKKGDFGLPGYADGGVVGFDDVMKFIRGGSVNGKKAPRSLEGAPYVWGGGLLANWGDCSGAMSGIAAFVTGMALAGRKFATMNEGAVLSQMGFKRGTSPGKNAFEVGFFNGGPYGGHTAGTLYDQNGQGTDVEMGGSRGNGQIGGRAAGARHAQFPNRYWTGLTGSSSFDSVESTSVDGMTVSGGATKSKRSIDWGTASALASEWEKKAHRDAALRKYLQKARVYDTGGILPTGGLAMNLGKPEIIWPAEATNAMMQMAKTSPQFARAMDMLATAAPGLAQAMNKLVAVDYVSLQDELISAVQGDDDGYGALASLIGEQLAEKVTTKLAFIGDQVRDMAAGTSMREYFAGLDATDSVKLADRVGSIFGVDGINKTFGGITEGFESMEDAAIGQVDAADAVTQAEKNLAETREEYAKMLGETPEASKKTMRRIEDAEAAVAKARKSGNADQVAKAEKKLARIRKDAADEMSKSGEKSSDNLIAAQKAVSEAEDDRAKALGAAKLAAQKTGQAQVEMILQIAESVMKAIEWVSGKVTDTIGAMSKAWGVIADGYKAMGEVAKAVAELRQNVTGLIIDQALAQVQLAAAVRGVRIAQFDSVQAHLDGAKTIAEVQAAFDAQRRADMRLAAANYTDLSLAYDRFRGGLAAGNKDALDQMAAWSDKSHALYSDLLAAQVGQQLVEKKAQQATLEATYKHTMAALDLQDVTANLQVASKKLAVASGKAFGVDQVGATVGQRYAELVSEKAKLTADQASAKTWMNPVAWFTTMPENQRRIEQINAQLKQLEASKEFQKLDPNLVAETRRMVSKAGAMGFFGMGGSVESMVKNSSIGDAARALDEMEFENSLIDIKAQNDTYRAKIKKSMAELKHREQLNPLETEIEGLKREQDSHKTWAEYWRTGDENIRKSLADLAKFQADAATELKTMAREPAKVVQIQGDRFSGDQLEAALTELGVRVERLENPRPSGAQVAALLR</sequence>
<keyword evidence="2" id="KW-1133">Transmembrane helix</keyword>
<evidence type="ECO:0000256" key="1">
    <source>
        <dbReference type="SAM" id="Coils"/>
    </source>
</evidence>
<keyword evidence="2" id="KW-0812">Transmembrane</keyword>
<dbReference type="Proteomes" id="UP000596145">
    <property type="component" value="Chromosome"/>
</dbReference>
<gene>
    <name evidence="4" type="ORF">I6I10_12245</name>
</gene>
<dbReference type="Gene3D" id="1.20.120.20">
    <property type="entry name" value="Apolipoprotein"/>
    <property type="match status" value="1"/>
</dbReference>
<keyword evidence="1" id="KW-0175">Coiled coil</keyword>
<evidence type="ECO:0000313" key="4">
    <source>
        <dbReference type="EMBL" id="QQB46196.1"/>
    </source>
</evidence>
<feature type="coiled-coil region" evidence="1">
    <location>
        <begin position="1264"/>
        <end position="1342"/>
    </location>
</feature>
<feature type="domain" description="Tape measure protein N-terminal" evidence="3">
    <location>
        <begin position="143"/>
        <end position="328"/>
    </location>
</feature>
<feature type="coiled-coil region" evidence="1">
    <location>
        <begin position="1637"/>
        <end position="1664"/>
    </location>
</feature>
<organism evidence="4 5">
    <name type="scientific">Corynebacterium glucuronolyticum</name>
    <dbReference type="NCBI Taxonomy" id="39791"/>
    <lineage>
        <taxon>Bacteria</taxon>
        <taxon>Bacillati</taxon>
        <taxon>Actinomycetota</taxon>
        <taxon>Actinomycetes</taxon>
        <taxon>Mycobacteriales</taxon>
        <taxon>Corynebacteriaceae</taxon>
        <taxon>Corynebacterium</taxon>
    </lineage>
</organism>
<keyword evidence="2" id="KW-0472">Membrane</keyword>
<proteinExistence type="predicted"/>
<dbReference type="OrthoDB" id="4387133at2"/>
<dbReference type="Pfam" id="PF20155">
    <property type="entry name" value="TMP_3"/>
    <property type="match status" value="1"/>
</dbReference>